<evidence type="ECO:0000313" key="9">
    <source>
        <dbReference type="EMBL" id="SCZ78051.1"/>
    </source>
</evidence>
<dbReference type="GO" id="GO:0016020">
    <property type="term" value="C:membrane"/>
    <property type="evidence" value="ECO:0007669"/>
    <property type="project" value="UniProtKB-SubCell"/>
</dbReference>
<feature type="signal peptide" evidence="8">
    <location>
        <begin position="1"/>
        <end position="20"/>
    </location>
</feature>
<reference evidence="9 10" key="1">
    <citation type="submission" date="2016-10" db="EMBL/GenBank/DDBJ databases">
        <authorList>
            <person name="de Groot N.N."/>
        </authorList>
    </citation>
    <scope>NUCLEOTIDE SEQUENCE [LARGE SCALE GENOMIC DNA]</scope>
    <source>
        <strain evidence="9 10">DSM 10317</strain>
    </source>
</reference>
<evidence type="ECO:0000256" key="1">
    <source>
        <dbReference type="ARBA" id="ARBA00004635"/>
    </source>
</evidence>
<name>A0A1G5RX68_PSEXY</name>
<dbReference type="Proteomes" id="UP000199428">
    <property type="component" value="Unassembled WGS sequence"/>
</dbReference>
<proteinExistence type="inferred from homology"/>
<evidence type="ECO:0000313" key="10">
    <source>
        <dbReference type="Proteomes" id="UP000199428"/>
    </source>
</evidence>
<dbReference type="Pfam" id="PF03180">
    <property type="entry name" value="Lipoprotein_9"/>
    <property type="match status" value="1"/>
</dbReference>
<dbReference type="PANTHER" id="PTHR30429:SF0">
    <property type="entry name" value="METHIONINE-BINDING LIPOPROTEIN METQ"/>
    <property type="match status" value="1"/>
</dbReference>
<evidence type="ECO:0000256" key="4">
    <source>
        <dbReference type="ARBA" id="ARBA00023139"/>
    </source>
</evidence>
<dbReference type="PIRSF" id="PIRSF002854">
    <property type="entry name" value="MetQ"/>
    <property type="match status" value="1"/>
</dbReference>
<feature type="chain" id="PRO_5038355478" description="Lipoprotein" evidence="8">
    <location>
        <begin position="21"/>
        <end position="277"/>
    </location>
</feature>
<keyword evidence="5 6" id="KW-0449">Lipoprotein</keyword>
<comment type="subcellular location">
    <subcellularLocation>
        <location evidence="1">Membrane</location>
        <topology evidence="1">Lipid-anchor</topology>
    </subcellularLocation>
</comment>
<accession>A0A1G5RX68</accession>
<organism evidence="9 10">
    <name type="scientific">Pseudobutyrivibrio xylanivorans</name>
    <dbReference type="NCBI Taxonomy" id="185007"/>
    <lineage>
        <taxon>Bacteria</taxon>
        <taxon>Bacillati</taxon>
        <taxon>Bacillota</taxon>
        <taxon>Clostridia</taxon>
        <taxon>Lachnospirales</taxon>
        <taxon>Lachnospiraceae</taxon>
        <taxon>Pseudobutyrivibrio</taxon>
    </lineage>
</organism>
<dbReference type="RefSeq" id="WP_090161952.1">
    <property type="nucleotide sequence ID" value="NZ_FMWK01000004.1"/>
</dbReference>
<comment type="similarity">
    <text evidence="6">Belongs to the nlpA lipoprotein family.</text>
</comment>
<evidence type="ECO:0000256" key="3">
    <source>
        <dbReference type="ARBA" id="ARBA00023136"/>
    </source>
</evidence>
<dbReference type="EMBL" id="FMWK01000004">
    <property type="protein sequence ID" value="SCZ78051.1"/>
    <property type="molecule type" value="Genomic_DNA"/>
</dbReference>
<gene>
    <name evidence="9" type="ORF">SAMN02910350_01097</name>
</gene>
<dbReference type="PROSITE" id="PS51257">
    <property type="entry name" value="PROKAR_LIPOPROTEIN"/>
    <property type="match status" value="1"/>
</dbReference>
<evidence type="ECO:0000256" key="5">
    <source>
        <dbReference type="ARBA" id="ARBA00023288"/>
    </source>
</evidence>
<dbReference type="SUPFAM" id="SSF53850">
    <property type="entry name" value="Periplasmic binding protein-like II"/>
    <property type="match status" value="1"/>
</dbReference>
<keyword evidence="3" id="KW-0472">Membrane</keyword>
<dbReference type="Gene3D" id="3.40.190.10">
    <property type="entry name" value="Periplasmic binding protein-like II"/>
    <property type="match status" value="2"/>
</dbReference>
<dbReference type="PANTHER" id="PTHR30429">
    <property type="entry name" value="D-METHIONINE-BINDING LIPOPROTEIN METQ"/>
    <property type="match status" value="1"/>
</dbReference>
<dbReference type="InterPro" id="IPR004872">
    <property type="entry name" value="Lipoprotein_NlpA"/>
</dbReference>
<feature type="lipid moiety-binding region" description="S-diacylglycerol cysteine" evidence="7">
    <location>
        <position position="22"/>
    </location>
</feature>
<keyword evidence="2 8" id="KW-0732">Signal</keyword>
<dbReference type="CDD" id="cd13597">
    <property type="entry name" value="PBP2_lipoprotein_Tp32"/>
    <property type="match status" value="1"/>
</dbReference>
<evidence type="ECO:0000256" key="8">
    <source>
        <dbReference type="SAM" id="SignalP"/>
    </source>
</evidence>
<evidence type="ECO:0000256" key="6">
    <source>
        <dbReference type="PIRNR" id="PIRNR002854"/>
    </source>
</evidence>
<evidence type="ECO:0000256" key="2">
    <source>
        <dbReference type="ARBA" id="ARBA00022729"/>
    </source>
</evidence>
<protein>
    <recommendedName>
        <fullName evidence="6">Lipoprotein</fullName>
    </recommendedName>
</protein>
<sequence>MRKRLLTLLTAGVLATSLFAGCGSNAAGDAAKTDSTEDKVITIGATPSPHAEILELVKENLAAEGYTLEIVEYNDYVIPNTALEDGDLDANFFQHQPYLDDFNAEKGTHIVSVAAVHFEPMGIYAGKTASVDEVSDGAVVAVPNDTTNEARALLLLEANGLIKLKDGAGITATVLDIEENPLNLEIQELEAAQIPNSLQDVDIAVINGNYALSAGVSDPIAVEASDSLAAETYANIVCVKEGNENTDKTKALVDAVLQDNVKEFIEGKYEGAVVPVF</sequence>
<dbReference type="AlphaFoldDB" id="A0A1G5RX68"/>
<evidence type="ECO:0000256" key="7">
    <source>
        <dbReference type="PIRSR" id="PIRSR002854-1"/>
    </source>
</evidence>
<keyword evidence="4" id="KW-0564">Palmitate</keyword>